<proteinExistence type="inferred from homology"/>
<dbReference type="KEGG" id="pif:PITG_19132"/>
<dbReference type="GeneID" id="9477509"/>
<dbReference type="OMA" id="INANIWY"/>
<dbReference type="GO" id="GO:0003887">
    <property type="term" value="F:DNA-directed DNA polymerase activity"/>
    <property type="evidence" value="ECO:0007669"/>
    <property type="project" value="UniProtKB-KW"/>
</dbReference>
<dbReference type="VEuPathDB" id="FungiDB:PITG_19132"/>
<keyword evidence="3" id="KW-0548">Nucleotidyltransferase</keyword>
<dbReference type="GO" id="GO:0000166">
    <property type="term" value="F:nucleotide binding"/>
    <property type="evidence" value="ECO:0007669"/>
    <property type="project" value="InterPro"/>
</dbReference>
<protein>
    <submittedName>
        <fullName evidence="5">Uncharacterized protein</fullName>
    </submittedName>
</protein>
<keyword evidence="2" id="KW-0808">Transferase</keyword>
<dbReference type="HOGENOM" id="CLU_1121934_0_0_1"/>
<dbReference type="InParanoid" id="D0NYX0"/>
<comment type="similarity">
    <text evidence="1">Belongs to the DNA polymerase type-B family.</text>
</comment>
<dbReference type="AlphaFoldDB" id="D0NYX0"/>
<accession>D0NYX0</accession>
<evidence type="ECO:0000256" key="2">
    <source>
        <dbReference type="ARBA" id="ARBA00022679"/>
    </source>
</evidence>
<name>D0NYX0_PHYIT</name>
<dbReference type="InterPro" id="IPR043502">
    <property type="entry name" value="DNA/RNA_pol_sf"/>
</dbReference>
<dbReference type="OrthoDB" id="10265614at2759"/>
<dbReference type="PRINTS" id="PR00106">
    <property type="entry name" value="DNAPOLB"/>
</dbReference>
<evidence type="ECO:0000256" key="1">
    <source>
        <dbReference type="ARBA" id="ARBA00005755"/>
    </source>
</evidence>
<organism evidence="5 6">
    <name type="scientific">Phytophthora infestans (strain T30-4)</name>
    <name type="common">Potato late blight agent</name>
    <dbReference type="NCBI Taxonomy" id="403677"/>
    <lineage>
        <taxon>Eukaryota</taxon>
        <taxon>Sar</taxon>
        <taxon>Stramenopiles</taxon>
        <taxon>Oomycota</taxon>
        <taxon>Peronosporomycetes</taxon>
        <taxon>Peronosporales</taxon>
        <taxon>Peronosporaceae</taxon>
        <taxon>Phytophthora</taxon>
    </lineage>
</organism>
<evidence type="ECO:0000256" key="4">
    <source>
        <dbReference type="ARBA" id="ARBA00022932"/>
    </source>
</evidence>
<keyword evidence="6" id="KW-1185">Reference proteome</keyword>
<gene>
    <name evidence="5" type="ORF">PITG_19132</name>
</gene>
<dbReference type="PANTHER" id="PTHR48144">
    <property type="entry name" value="DNA-DIRECTED DNA POLYMERASE"/>
    <property type="match status" value="1"/>
</dbReference>
<dbReference type="InterPro" id="IPR006172">
    <property type="entry name" value="DNA-dir_DNA_pol_B"/>
</dbReference>
<evidence type="ECO:0000313" key="5">
    <source>
        <dbReference type="EMBL" id="EEY68753.1"/>
    </source>
</evidence>
<reference evidence="6" key="1">
    <citation type="journal article" date="2009" name="Nature">
        <title>Genome sequence and analysis of the Irish potato famine pathogen Phytophthora infestans.</title>
        <authorList>
            <consortium name="The Broad Institute Genome Sequencing Platform"/>
            <person name="Haas B.J."/>
            <person name="Kamoun S."/>
            <person name="Zody M.C."/>
            <person name="Jiang R.H."/>
            <person name="Handsaker R.E."/>
            <person name="Cano L.M."/>
            <person name="Grabherr M."/>
            <person name="Kodira C.D."/>
            <person name="Raffaele S."/>
            <person name="Torto-Alalibo T."/>
            <person name="Bozkurt T.O."/>
            <person name="Ah-Fong A.M."/>
            <person name="Alvarado L."/>
            <person name="Anderson V.L."/>
            <person name="Armstrong M.R."/>
            <person name="Avrova A."/>
            <person name="Baxter L."/>
            <person name="Beynon J."/>
            <person name="Boevink P.C."/>
            <person name="Bollmann S.R."/>
            <person name="Bos J.I."/>
            <person name="Bulone V."/>
            <person name="Cai G."/>
            <person name="Cakir C."/>
            <person name="Carrington J.C."/>
            <person name="Chawner M."/>
            <person name="Conti L."/>
            <person name="Costanzo S."/>
            <person name="Ewan R."/>
            <person name="Fahlgren N."/>
            <person name="Fischbach M.A."/>
            <person name="Fugelstad J."/>
            <person name="Gilroy E.M."/>
            <person name="Gnerre S."/>
            <person name="Green P.J."/>
            <person name="Grenville-Briggs L.J."/>
            <person name="Griffith J."/>
            <person name="Grunwald N.J."/>
            <person name="Horn K."/>
            <person name="Horner N.R."/>
            <person name="Hu C.H."/>
            <person name="Huitema E."/>
            <person name="Jeong D.H."/>
            <person name="Jones A.M."/>
            <person name="Jones J.D."/>
            <person name="Jones R.W."/>
            <person name="Karlsson E.K."/>
            <person name="Kunjeti S.G."/>
            <person name="Lamour K."/>
            <person name="Liu Z."/>
            <person name="Ma L."/>
            <person name="Maclean D."/>
            <person name="Chibucos M.C."/>
            <person name="McDonald H."/>
            <person name="McWalters J."/>
            <person name="Meijer H.J."/>
            <person name="Morgan W."/>
            <person name="Morris P.F."/>
            <person name="Munro C.A."/>
            <person name="O'Neill K."/>
            <person name="Ospina-Giraldo M."/>
            <person name="Pinzon A."/>
            <person name="Pritchard L."/>
            <person name="Ramsahoye B."/>
            <person name="Ren Q."/>
            <person name="Restrepo S."/>
            <person name="Roy S."/>
            <person name="Sadanandom A."/>
            <person name="Savidor A."/>
            <person name="Schornack S."/>
            <person name="Schwartz D.C."/>
            <person name="Schumann U.D."/>
            <person name="Schwessinger B."/>
            <person name="Seyer L."/>
            <person name="Sharpe T."/>
            <person name="Silvar C."/>
            <person name="Song J."/>
            <person name="Studholme D.J."/>
            <person name="Sykes S."/>
            <person name="Thines M."/>
            <person name="van de Vondervoort P.J."/>
            <person name="Phuntumart V."/>
            <person name="Wawra S."/>
            <person name="Weide R."/>
            <person name="Win J."/>
            <person name="Young C."/>
            <person name="Zhou S."/>
            <person name="Fry W."/>
            <person name="Meyers B.C."/>
            <person name="van West P."/>
            <person name="Ristaino J."/>
            <person name="Govers F."/>
            <person name="Birch P.R."/>
            <person name="Whisson S.C."/>
            <person name="Judelson H.S."/>
            <person name="Nusbaum C."/>
        </authorList>
    </citation>
    <scope>NUCLEOTIDE SEQUENCE [LARGE SCALE GENOMIC DNA]</scope>
    <source>
        <strain evidence="6">T30-4</strain>
    </source>
</reference>
<dbReference type="GO" id="GO:0003676">
    <property type="term" value="F:nucleic acid binding"/>
    <property type="evidence" value="ECO:0007669"/>
    <property type="project" value="InterPro"/>
</dbReference>
<dbReference type="RefSeq" id="XP_002997445.1">
    <property type="nucleotide sequence ID" value="XM_002997399.1"/>
</dbReference>
<evidence type="ECO:0000256" key="3">
    <source>
        <dbReference type="ARBA" id="ARBA00022695"/>
    </source>
</evidence>
<dbReference type="SUPFAM" id="SSF56672">
    <property type="entry name" value="DNA/RNA polymerases"/>
    <property type="match status" value="1"/>
</dbReference>
<dbReference type="EMBL" id="DS028192">
    <property type="protein sequence ID" value="EEY68753.1"/>
    <property type="molecule type" value="Genomic_DNA"/>
</dbReference>
<dbReference type="Proteomes" id="UP000006643">
    <property type="component" value="Unassembled WGS sequence"/>
</dbReference>
<dbReference type="PANTHER" id="PTHR48144:SF2">
    <property type="entry name" value="DNA-DIRECTED DNA POLYMERASE"/>
    <property type="match status" value="1"/>
</dbReference>
<dbReference type="eggNOG" id="ENOG502R89C">
    <property type="taxonomic scope" value="Eukaryota"/>
</dbReference>
<sequence length="248" mass="28479">MNGNVLAFVRDAIVGGRVMTQDNEKHHIQHNNADFDAVSLYPSAQAELDGYFKENHKWFRGQIPPDADYYIARVKLESIGKPRHFPLLNVIEFQDVKVSIMEGIYWNEGFNNQIVTTIKSLFGERLKLKKEGNPLQNGIKLLMNSAYGKLIQKPIVKQKVMISDKVKSLEYTNKNIHKMISRTPITDHLALFEEYKSLSEHFSPAHLGVQVLDSSKHIMNRVMCLAEDIDAKIWYQDTDSMHIDYDAS</sequence>
<keyword evidence="4" id="KW-0239">DNA-directed DNA polymerase</keyword>
<evidence type="ECO:0000313" key="6">
    <source>
        <dbReference type="Proteomes" id="UP000006643"/>
    </source>
</evidence>